<dbReference type="Proteomes" id="UP001217838">
    <property type="component" value="Unassembled WGS sequence"/>
</dbReference>
<evidence type="ECO:0000256" key="1">
    <source>
        <dbReference type="ARBA" id="ARBA00022450"/>
    </source>
</evidence>
<protein>
    <submittedName>
        <fullName evidence="4">Acyl carrier protein</fullName>
    </submittedName>
</protein>
<dbReference type="EMBL" id="JAQNDN010000020">
    <property type="protein sequence ID" value="MDC0672818.1"/>
    <property type="molecule type" value="Genomic_DNA"/>
</dbReference>
<dbReference type="Pfam" id="PF00550">
    <property type="entry name" value="PP-binding"/>
    <property type="match status" value="1"/>
</dbReference>
<keyword evidence="5" id="KW-1185">Reference proteome</keyword>
<name>A0ABT5BHC3_9BACT</name>
<sequence>MDGIIDNDLIVARVRALIADAVRQPVAAIPLDARVDGSELGLDSLGLIKLTVRIEETFDITMPDIAAPGSAPFGSVREVAALVAKQVAARQAGGAL</sequence>
<keyword evidence="2" id="KW-0597">Phosphoprotein</keyword>
<dbReference type="InterPro" id="IPR006162">
    <property type="entry name" value="Ppantetheine_attach_site"/>
</dbReference>
<proteinExistence type="predicted"/>
<organism evidence="4 5">
    <name type="scientific">Nannocystis radixulma</name>
    <dbReference type="NCBI Taxonomy" id="2995305"/>
    <lineage>
        <taxon>Bacteria</taxon>
        <taxon>Pseudomonadati</taxon>
        <taxon>Myxococcota</taxon>
        <taxon>Polyangia</taxon>
        <taxon>Nannocystales</taxon>
        <taxon>Nannocystaceae</taxon>
        <taxon>Nannocystis</taxon>
    </lineage>
</organism>
<comment type="caution">
    <text evidence="4">The sequence shown here is derived from an EMBL/GenBank/DDBJ whole genome shotgun (WGS) entry which is preliminary data.</text>
</comment>
<evidence type="ECO:0000313" key="4">
    <source>
        <dbReference type="EMBL" id="MDC0672818.1"/>
    </source>
</evidence>
<evidence type="ECO:0000313" key="5">
    <source>
        <dbReference type="Proteomes" id="UP001217838"/>
    </source>
</evidence>
<reference evidence="4 5" key="1">
    <citation type="submission" date="2022-11" db="EMBL/GenBank/DDBJ databases">
        <title>Minimal conservation of predation-associated metabolite biosynthetic gene clusters underscores biosynthetic potential of Myxococcota including descriptions for ten novel species: Archangium lansinium sp. nov., Myxococcus landrumus sp. nov., Nannocystis bai.</title>
        <authorList>
            <person name="Ahearne A."/>
            <person name="Stevens C."/>
            <person name="Dowd S."/>
        </authorList>
    </citation>
    <scope>NUCLEOTIDE SEQUENCE [LARGE SCALE GENOMIC DNA]</scope>
    <source>
        <strain evidence="4 5">NCELM</strain>
    </source>
</reference>
<keyword evidence="1" id="KW-0596">Phosphopantetheine</keyword>
<dbReference type="PROSITE" id="PS50075">
    <property type="entry name" value="CARRIER"/>
    <property type="match status" value="1"/>
</dbReference>
<dbReference type="Gene3D" id="1.10.1200.10">
    <property type="entry name" value="ACP-like"/>
    <property type="match status" value="1"/>
</dbReference>
<evidence type="ECO:0000256" key="2">
    <source>
        <dbReference type="ARBA" id="ARBA00022553"/>
    </source>
</evidence>
<evidence type="ECO:0000259" key="3">
    <source>
        <dbReference type="PROSITE" id="PS50075"/>
    </source>
</evidence>
<dbReference type="SUPFAM" id="SSF47336">
    <property type="entry name" value="ACP-like"/>
    <property type="match status" value="1"/>
</dbReference>
<feature type="domain" description="Carrier" evidence="3">
    <location>
        <begin position="8"/>
        <end position="87"/>
    </location>
</feature>
<dbReference type="InterPro" id="IPR009081">
    <property type="entry name" value="PP-bd_ACP"/>
</dbReference>
<accession>A0ABT5BHC3</accession>
<dbReference type="PROSITE" id="PS00012">
    <property type="entry name" value="PHOSPHOPANTETHEINE"/>
    <property type="match status" value="1"/>
</dbReference>
<gene>
    <name evidence="4" type="ORF">POL58_34010</name>
</gene>
<dbReference type="RefSeq" id="WP_272004924.1">
    <property type="nucleotide sequence ID" value="NZ_JAQNDN010000020.1"/>
</dbReference>
<dbReference type="InterPro" id="IPR036736">
    <property type="entry name" value="ACP-like_sf"/>
</dbReference>